<dbReference type="AlphaFoldDB" id="A0A9D3RPL2"/>
<feature type="compositionally biased region" description="Basic and acidic residues" evidence="1">
    <location>
        <begin position="656"/>
        <end position="668"/>
    </location>
</feature>
<sequence>MLVFLDSRNDTFENPVFQMEANNQYNFGGHPPVSANSGLKPSSGESLYTNGSSMSFSQQGKNLNGDLNVNGITTVAGTSVAGPHPPTSYSHMSGHHQHHSSLGYDYLWGPPQYSPATGAGRGPPCTTSRAPGPRCSSTSRATPSTRPTGARCAPSTPSRRPAQCHLDGGSVLEQGQPRPAAQRFCHGGRLWLARRTPPQSQAPPSAQFPPLSQIMPPTSQSFTPPRHSPQHHSVSRMAPGSPLPMQASPVPVMPPSSSPLPVQAPPVPIMPSSMRENGALVRDGPLGRSSSQPAGSQGSLNEMYDGVDSSFGRVESVSAPQHPSQAEGFSHRPAAFTGGPPGDFGQRAQLFPSDPVHLAARRYKEGEAQRDSGPAAVPATSVAPVAPAISAPSSALPVTATSAPPAPPAGPAPSAPPVAPVVPAKSVAPVAQAVPANSAVPVAPAVPAKSAAPVAPAGLLSPVPQTGPAAAAKSAPAVAPALPLTPVPPAASAAPSAPARSVSAAPPVVSAPPASSAPPAAPPPLIPVETQSERARVFLSKNPPPPDLSANQEAVGLGPWEKGAGPVTVHQRTSPLIGRVLDAGSGAGECAVGPRSSEPLPADRGGTPSLAGQHPFGDVQAREAAATDDTLGSASHADSPLADESWVTEDSEEPDETRNEDVLDKGEMAEMGSTAEDSQADCSSLLEESFNKSSQSAISVSSAFDSSTSPHSASDADDSREAEDLGGQDAPDSARGGLVVQRSGAGVEELPVKDTALTPPAPPGSRCKLPNAGTPVETAPRTRTLPVHVPQESPVSRGRSAAVEGGVRTTEERERGVEKKR</sequence>
<dbReference type="Proteomes" id="UP001044222">
    <property type="component" value="Chromosome 12"/>
</dbReference>
<dbReference type="EMBL" id="JAFIRN010000012">
    <property type="protein sequence ID" value="KAG5838228.1"/>
    <property type="molecule type" value="Genomic_DNA"/>
</dbReference>
<evidence type="ECO:0000313" key="3">
    <source>
        <dbReference type="Proteomes" id="UP001044222"/>
    </source>
</evidence>
<gene>
    <name evidence="2" type="ORF">ANANG_G00221550</name>
</gene>
<protein>
    <submittedName>
        <fullName evidence="2">Uncharacterized protein</fullName>
    </submittedName>
</protein>
<feature type="compositionally biased region" description="Low complexity" evidence="1">
    <location>
        <begin position="197"/>
        <end position="213"/>
    </location>
</feature>
<feature type="region of interest" description="Disordered" evidence="1">
    <location>
        <begin position="395"/>
        <end position="417"/>
    </location>
</feature>
<proteinExistence type="predicted"/>
<organism evidence="2 3">
    <name type="scientific">Anguilla anguilla</name>
    <name type="common">European freshwater eel</name>
    <name type="synonym">Muraena anguilla</name>
    <dbReference type="NCBI Taxonomy" id="7936"/>
    <lineage>
        <taxon>Eukaryota</taxon>
        <taxon>Metazoa</taxon>
        <taxon>Chordata</taxon>
        <taxon>Craniata</taxon>
        <taxon>Vertebrata</taxon>
        <taxon>Euteleostomi</taxon>
        <taxon>Actinopterygii</taxon>
        <taxon>Neopterygii</taxon>
        <taxon>Teleostei</taxon>
        <taxon>Anguilliformes</taxon>
        <taxon>Anguillidae</taxon>
        <taxon>Anguilla</taxon>
    </lineage>
</organism>
<feature type="compositionally biased region" description="Pro residues" evidence="1">
    <location>
        <begin position="251"/>
        <end position="269"/>
    </location>
</feature>
<feature type="compositionally biased region" description="Polar residues" evidence="1">
    <location>
        <begin position="288"/>
        <end position="300"/>
    </location>
</feature>
<feature type="region of interest" description="Disordered" evidence="1">
    <location>
        <begin position="115"/>
        <end position="180"/>
    </location>
</feature>
<feature type="region of interest" description="Disordered" evidence="1">
    <location>
        <begin position="28"/>
        <end position="50"/>
    </location>
</feature>
<feature type="compositionally biased region" description="Low complexity" evidence="1">
    <location>
        <begin position="693"/>
        <end position="713"/>
    </location>
</feature>
<evidence type="ECO:0000313" key="2">
    <source>
        <dbReference type="EMBL" id="KAG5838228.1"/>
    </source>
</evidence>
<keyword evidence="3" id="KW-1185">Reference proteome</keyword>
<name>A0A9D3RPL2_ANGAN</name>
<feature type="region of interest" description="Disordered" evidence="1">
    <location>
        <begin position="503"/>
        <end position="527"/>
    </location>
</feature>
<feature type="compositionally biased region" description="Low complexity" evidence="1">
    <location>
        <begin position="503"/>
        <end position="514"/>
    </location>
</feature>
<accession>A0A9D3RPL2</accession>
<reference evidence="2" key="1">
    <citation type="submission" date="2021-01" db="EMBL/GenBank/DDBJ databases">
        <title>A chromosome-scale assembly of European eel, Anguilla anguilla.</title>
        <authorList>
            <person name="Henkel C."/>
            <person name="Jong-Raadsen S.A."/>
            <person name="Dufour S."/>
            <person name="Weltzien F.-A."/>
            <person name="Palstra A.P."/>
            <person name="Pelster B."/>
            <person name="Spaink H.P."/>
            <person name="Van Den Thillart G.E."/>
            <person name="Jansen H."/>
            <person name="Zahm M."/>
            <person name="Klopp C."/>
            <person name="Cedric C."/>
            <person name="Louis A."/>
            <person name="Berthelot C."/>
            <person name="Parey E."/>
            <person name="Roest Crollius H."/>
            <person name="Montfort J."/>
            <person name="Robinson-Rechavi M."/>
            <person name="Bucao C."/>
            <person name="Bouchez O."/>
            <person name="Gislard M."/>
            <person name="Lluch J."/>
            <person name="Milhes M."/>
            <person name="Lampietro C."/>
            <person name="Lopez Roques C."/>
            <person name="Donnadieu C."/>
            <person name="Braasch I."/>
            <person name="Desvignes T."/>
            <person name="Postlethwait J."/>
            <person name="Bobe J."/>
            <person name="Guiguen Y."/>
            <person name="Dirks R."/>
        </authorList>
    </citation>
    <scope>NUCLEOTIDE SEQUENCE</scope>
    <source>
        <strain evidence="2">Tag_6206</strain>
        <tissue evidence="2">Liver</tissue>
    </source>
</reference>
<comment type="caution">
    <text evidence="2">The sequence shown here is derived from an EMBL/GenBank/DDBJ whole genome shotgun (WGS) entry which is preliminary data.</text>
</comment>
<feature type="compositionally biased region" description="Basic and acidic residues" evidence="1">
    <location>
        <begin position="809"/>
        <end position="821"/>
    </location>
</feature>
<feature type="compositionally biased region" description="Acidic residues" evidence="1">
    <location>
        <begin position="646"/>
        <end position="655"/>
    </location>
</feature>
<evidence type="ECO:0000256" key="1">
    <source>
        <dbReference type="SAM" id="MobiDB-lite"/>
    </source>
</evidence>
<feature type="region of interest" description="Disordered" evidence="1">
    <location>
        <begin position="587"/>
        <end position="821"/>
    </location>
</feature>
<feature type="region of interest" description="Disordered" evidence="1">
    <location>
        <begin position="195"/>
        <end position="349"/>
    </location>
</feature>
<feature type="compositionally biased region" description="Pro residues" evidence="1">
    <location>
        <begin position="404"/>
        <end position="417"/>
    </location>
</feature>
<feature type="compositionally biased region" description="Polar residues" evidence="1">
    <location>
        <begin position="34"/>
        <end position="50"/>
    </location>
</feature>
<feature type="compositionally biased region" description="Low complexity" evidence="1">
    <location>
        <begin position="133"/>
        <end position="148"/>
    </location>
</feature>
<feature type="compositionally biased region" description="Pro residues" evidence="1">
    <location>
        <begin position="515"/>
        <end position="526"/>
    </location>
</feature>